<protein>
    <submittedName>
        <fullName evidence="2">Probable RNA-directed DNA polymerase from transposon BS</fullName>
    </submittedName>
</protein>
<keyword evidence="3" id="KW-1185">Reference proteome</keyword>
<name>A0A4C1UI89_EUMVA</name>
<comment type="caution">
    <text evidence="2">The sequence shown here is derived from an EMBL/GenBank/DDBJ whole genome shotgun (WGS) entry which is preliminary data.</text>
</comment>
<evidence type="ECO:0000256" key="1">
    <source>
        <dbReference type="SAM" id="MobiDB-lite"/>
    </source>
</evidence>
<reference evidence="2 3" key="1">
    <citation type="journal article" date="2019" name="Commun. Biol.">
        <title>The bagworm genome reveals a unique fibroin gene that provides high tensile strength.</title>
        <authorList>
            <person name="Kono N."/>
            <person name="Nakamura H."/>
            <person name="Ohtoshi R."/>
            <person name="Tomita M."/>
            <person name="Numata K."/>
            <person name="Arakawa K."/>
        </authorList>
    </citation>
    <scope>NUCLEOTIDE SEQUENCE [LARGE SCALE GENOMIC DNA]</scope>
</reference>
<evidence type="ECO:0000313" key="2">
    <source>
        <dbReference type="EMBL" id="GBP25666.1"/>
    </source>
</evidence>
<accession>A0A4C1UI89</accession>
<proteinExistence type="predicted"/>
<dbReference type="AlphaFoldDB" id="A0A4C1UI89"/>
<keyword evidence="2" id="KW-0548">Nucleotidyltransferase</keyword>
<feature type="region of interest" description="Disordered" evidence="1">
    <location>
        <begin position="142"/>
        <end position="176"/>
    </location>
</feature>
<gene>
    <name evidence="2" type="primary">RTase</name>
    <name evidence="2" type="ORF">EVAR_12143_1</name>
</gene>
<dbReference type="Proteomes" id="UP000299102">
    <property type="component" value="Unassembled WGS sequence"/>
</dbReference>
<feature type="compositionally biased region" description="Polar residues" evidence="1">
    <location>
        <begin position="158"/>
        <end position="176"/>
    </location>
</feature>
<evidence type="ECO:0000313" key="3">
    <source>
        <dbReference type="Proteomes" id="UP000299102"/>
    </source>
</evidence>
<dbReference type="GO" id="GO:0003964">
    <property type="term" value="F:RNA-directed DNA polymerase activity"/>
    <property type="evidence" value="ECO:0007669"/>
    <property type="project" value="UniProtKB-KW"/>
</dbReference>
<organism evidence="2 3">
    <name type="scientific">Eumeta variegata</name>
    <name type="common">Bagworm moth</name>
    <name type="synonym">Eumeta japonica</name>
    <dbReference type="NCBI Taxonomy" id="151549"/>
    <lineage>
        <taxon>Eukaryota</taxon>
        <taxon>Metazoa</taxon>
        <taxon>Ecdysozoa</taxon>
        <taxon>Arthropoda</taxon>
        <taxon>Hexapoda</taxon>
        <taxon>Insecta</taxon>
        <taxon>Pterygota</taxon>
        <taxon>Neoptera</taxon>
        <taxon>Endopterygota</taxon>
        <taxon>Lepidoptera</taxon>
        <taxon>Glossata</taxon>
        <taxon>Ditrysia</taxon>
        <taxon>Tineoidea</taxon>
        <taxon>Psychidae</taxon>
        <taxon>Oiketicinae</taxon>
        <taxon>Eumeta</taxon>
    </lineage>
</organism>
<dbReference type="EMBL" id="BGZK01000171">
    <property type="protein sequence ID" value="GBP25666.1"/>
    <property type="molecule type" value="Genomic_DNA"/>
</dbReference>
<keyword evidence="2" id="KW-0808">Transferase</keyword>
<keyword evidence="2" id="KW-0695">RNA-directed DNA polymerase</keyword>
<dbReference type="OrthoDB" id="410155at2759"/>
<sequence length="176" mass="19497">MEEIRPSHQAFWKITKALKTEGYTPKPPLKRPNGSIALDDAEVAECIADSIETQCSHVSPPHDIAHINSIEEEVLQKTSLEPKDDLTPVSLSEVQTLVKSISTRKAPCLDGVNNKAMPAFAIKQCQRVPSKMLLSLRLEGGRGNWHPQARETSRPPCQLQTNQPPERSGQTIRESS</sequence>